<dbReference type="OrthoDB" id="6407690at2759"/>
<comment type="caution">
    <text evidence="1">The sequence shown here is derived from an EMBL/GenBank/DDBJ whole genome shotgun (WGS) entry which is preliminary data.</text>
</comment>
<evidence type="ECO:0000313" key="2">
    <source>
        <dbReference type="Proteomes" id="UP000886998"/>
    </source>
</evidence>
<evidence type="ECO:0000313" key="1">
    <source>
        <dbReference type="EMBL" id="GFS44147.1"/>
    </source>
</evidence>
<reference evidence="1" key="1">
    <citation type="submission" date="2020-08" db="EMBL/GenBank/DDBJ databases">
        <title>Multicomponent nature underlies the extraordinary mechanical properties of spider dragline silk.</title>
        <authorList>
            <person name="Kono N."/>
            <person name="Nakamura H."/>
            <person name="Mori M."/>
            <person name="Yoshida Y."/>
            <person name="Ohtoshi R."/>
            <person name="Malay A.D."/>
            <person name="Moran D.A.P."/>
            <person name="Tomita M."/>
            <person name="Numata K."/>
            <person name="Arakawa K."/>
        </authorList>
    </citation>
    <scope>NUCLEOTIDE SEQUENCE</scope>
</reference>
<accession>A0A8X6ME91</accession>
<proteinExistence type="predicted"/>
<dbReference type="Proteomes" id="UP000886998">
    <property type="component" value="Unassembled WGS sequence"/>
</dbReference>
<organism evidence="1 2">
    <name type="scientific">Trichonephila inaurata madagascariensis</name>
    <dbReference type="NCBI Taxonomy" id="2747483"/>
    <lineage>
        <taxon>Eukaryota</taxon>
        <taxon>Metazoa</taxon>
        <taxon>Ecdysozoa</taxon>
        <taxon>Arthropoda</taxon>
        <taxon>Chelicerata</taxon>
        <taxon>Arachnida</taxon>
        <taxon>Araneae</taxon>
        <taxon>Araneomorphae</taxon>
        <taxon>Entelegynae</taxon>
        <taxon>Araneoidea</taxon>
        <taxon>Nephilidae</taxon>
        <taxon>Trichonephila</taxon>
        <taxon>Trichonephila inaurata</taxon>
    </lineage>
</organism>
<gene>
    <name evidence="1" type="primary">NCL1_40015</name>
    <name evidence="1" type="ORF">TNIN_363131</name>
</gene>
<keyword evidence="2" id="KW-1185">Reference proteome</keyword>
<dbReference type="EMBL" id="BMAV01025736">
    <property type="protein sequence ID" value="GFS44147.1"/>
    <property type="molecule type" value="Genomic_DNA"/>
</dbReference>
<dbReference type="AlphaFoldDB" id="A0A8X6ME91"/>
<name>A0A8X6ME91_9ARAC</name>
<protein>
    <submittedName>
        <fullName evidence="1">Uncharacterized protein</fullName>
    </submittedName>
</protein>
<sequence length="434" mass="51734">MAVTKSAIAVCLDPKILDFVKINGCASFVFPSKETHLYLGVKSPKEEPWIWKDFLTESVFKQYALPTQRNGVTECADCVTRKNILPFARWEELVEERISSLPKLLQLELLDVVRSVSIEIDKWIKEHTKFWREFSEIARSFLYDFQWNALGKIDLMRTARKLIINERVDIISRNILATLYGLKDKIPIKDKLPDEIVEEFSNFSERDFTKPPTGIPFFLMQFNYTLQKDKFITLNPVEKEMYFEALLRMECLQYEDFPFFMSHMNDNESKILFEYHAFKILGLYFLDWPLQCKFLSAAEQLLPYFTEREFRGMLRLIIYERIMLRRKDFNYIDLLKEFWSLSPSKLKESIRTDSIYEPLMFIINFPVDEMFPNEQLLENYNEDCLTFNYHGVKYILGRNGIRKDDFKVAHLFDPPRAFINLFICDKYFESETLM</sequence>